<organism evidence="2 3">
    <name type="scientific">Pandoravirus japonicus</name>
    <dbReference type="NCBI Taxonomy" id="2823154"/>
    <lineage>
        <taxon>Viruses</taxon>
        <taxon>Pandoravirus</taxon>
    </lineage>
</organism>
<accession>A0A811BLR3</accession>
<proteinExistence type="predicted"/>
<dbReference type="Proteomes" id="UP001253637">
    <property type="component" value="Segment"/>
</dbReference>
<evidence type="ECO:0000313" key="3">
    <source>
        <dbReference type="Proteomes" id="UP001253637"/>
    </source>
</evidence>
<feature type="region of interest" description="Disordered" evidence="1">
    <location>
        <begin position="51"/>
        <end position="86"/>
    </location>
</feature>
<dbReference type="EMBL" id="LC625835">
    <property type="protein sequence ID" value="BCU02708.1"/>
    <property type="molecule type" value="Genomic_DNA"/>
</dbReference>
<sequence length="86" mass="9185">MDSLAVGPAVFSSASVGERDHWLRIATGRAQPTGCSMFSFRPATVSVATLCGTDGKRPPRPINRMKTQHENGDGRMGPAIFGPELE</sequence>
<evidence type="ECO:0000313" key="2">
    <source>
        <dbReference type="EMBL" id="BCU02708.1"/>
    </source>
</evidence>
<reference evidence="2" key="1">
    <citation type="submission" date="2021-04" db="EMBL/GenBank/DDBJ databases">
        <title>Draft Genome Sequence of Pandoravirus japonicus, Isolated from the Sabaishi River of Niigata, Japan.</title>
        <authorList>
            <person name="Hosokawa N."/>
            <person name="Takahashi H."/>
            <person name="Aoki K."/>
            <person name="Takemura M."/>
        </authorList>
    </citation>
    <scope>NUCLEOTIDE SEQUENCE</scope>
</reference>
<protein>
    <submittedName>
        <fullName evidence="2">Uncharacterized protein</fullName>
    </submittedName>
</protein>
<evidence type="ECO:0000256" key="1">
    <source>
        <dbReference type="SAM" id="MobiDB-lite"/>
    </source>
</evidence>
<name>A0A811BLR3_9VIRU</name>